<dbReference type="InterPro" id="IPR013783">
    <property type="entry name" value="Ig-like_fold"/>
</dbReference>
<dbReference type="Gene3D" id="2.60.40.10">
    <property type="entry name" value="Immunoglobulins"/>
    <property type="match status" value="1"/>
</dbReference>
<comment type="caution">
    <text evidence="3">The sequence shown here is derived from an EMBL/GenBank/DDBJ whole genome shotgun (WGS) entry which is preliminary data.</text>
</comment>
<reference evidence="3 4" key="1">
    <citation type="submission" date="2019-03" db="EMBL/GenBank/DDBJ databases">
        <title>Genomic Encyclopedia of Type Strains, Phase IV (KMG-IV): sequencing the most valuable type-strain genomes for metagenomic binning, comparative biology and taxonomic classification.</title>
        <authorList>
            <person name="Goeker M."/>
        </authorList>
    </citation>
    <scope>NUCLEOTIDE SEQUENCE [LARGE SCALE GENOMIC DNA]</scope>
    <source>
        <strain evidence="3 4">DSM 29481</strain>
    </source>
</reference>
<sequence>MIKNSTNKKKFFIMLFVAGVLIGIILFEKYHKSSSKINFIENATEVEYGNTTITSKALVKNTDGVIVTYPILNVHACGEQDLVYAVVADGEKTNIHLKVTVKDTQKPEIILKKERIAIPYNGTFDIKDNIISVSDPVDGPLLYTIATDLQNNYYRIEGNVDTKKSGDHKIRVIAKDKSGNRSVRTFKVHVGKKPVNLNDKDKDKKKTEDKKTTAKTN</sequence>
<proteinExistence type="predicted"/>
<dbReference type="RefSeq" id="WP_132225644.1">
    <property type="nucleotide sequence ID" value="NZ_JANKBG010000026.1"/>
</dbReference>
<evidence type="ECO:0000256" key="2">
    <source>
        <dbReference type="SAM" id="Phobius"/>
    </source>
</evidence>
<feature type="compositionally biased region" description="Basic and acidic residues" evidence="1">
    <location>
        <begin position="198"/>
        <end position="217"/>
    </location>
</feature>
<keyword evidence="2" id="KW-0472">Membrane</keyword>
<feature type="region of interest" description="Disordered" evidence="1">
    <location>
        <begin position="185"/>
        <end position="217"/>
    </location>
</feature>
<keyword evidence="2" id="KW-0812">Transmembrane</keyword>
<feature type="transmembrane region" description="Helical" evidence="2">
    <location>
        <begin position="12"/>
        <end position="30"/>
    </location>
</feature>
<dbReference type="EMBL" id="SMBP01000026">
    <property type="protein sequence ID" value="TCU53708.1"/>
    <property type="molecule type" value="Genomic_DNA"/>
</dbReference>
<keyword evidence="2" id="KW-1133">Transmembrane helix</keyword>
<accession>A0A4R3SXH4</accession>
<evidence type="ECO:0000313" key="3">
    <source>
        <dbReference type="EMBL" id="TCU53708.1"/>
    </source>
</evidence>
<dbReference type="Proteomes" id="UP000295773">
    <property type="component" value="Unassembled WGS sequence"/>
</dbReference>
<protein>
    <submittedName>
        <fullName evidence="3">Uncharacterized protein</fullName>
    </submittedName>
</protein>
<evidence type="ECO:0000313" key="4">
    <source>
        <dbReference type="Proteomes" id="UP000295773"/>
    </source>
</evidence>
<name>A0A4R3SXH4_9FIRM</name>
<keyword evidence="4" id="KW-1185">Reference proteome</keyword>
<gene>
    <name evidence="3" type="ORF">EDD61_1265</name>
</gene>
<evidence type="ECO:0000256" key="1">
    <source>
        <dbReference type="SAM" id="MobiDB-lite"/>
    </source>
</evidence>
<organism evidence="3 4">
    <name type="scientific">Longicatena caecimuris</name>
    <dbReference type="NCBI Taxonomy" id="1796635"/>
    <lineage>
        <taxon>Bacteria</taxon>
        <taxon>Bacillati</taxon>
        <taxon>Bacillota</taxon>
        <taxon>Erysipelotrichia</taxon>
        <taxon>Erysipelotrichales</taxon>
        <taxon>Erysipelotrichaceae</taxon>
        <taxon>Longicatena</taxon>
    </lineage>
</organism>
<dbReference type="AlphaFoldDB" id="A0A4R3SXH4"/>